<dbReference type="InterPro" id="IPR002829">
    <property type="entry name" value="DUF116"/>
</dbReference>
<evidence type="ECO:0008006" key="4">
    <source>
        <dbReference type="Google" id="ProtNLM"/>
    </source>
</evidence>
<evidence type="ECO:0000313" key="2">
    <source>
        <dbReference type="EMBL" id="ASS74735.1"/>
    </source>
</evidence>
<feature type="transmembrane region" description="Helical" evidence="1">
    <location>
        <begin position="78"/>
        <end position="101"/>
    </location>
</feature>
<dbReference type="AlphaFoldDB" id="A0A223CZN7"/>
<keyword evidence="1" id="KW-0472">Membrane</keyword>
<protein>
    <recommendedName>
        <fullName evidence="4">DUF116 domain-containing protein</fullName>
    </recommendedName>
</protein>
<evidence type="ECO:0000256" key="1">
    <source>
        <dbReference type="SAM" id="Phobius"/>
    </source>
</evidence>
<dbReference type="OrthoDB" id="9787348at2"/>
<gene>
    <name evidence="2" type="ORF">CIG75_06945</name>
</gene>
<dbReference type="PANTHER" id="PTHR43801:SF1">
    <property type="entry name" value="POLYPRENYL SYNTHETASE"/>
    <property type="match status" value="1"/>
</dbReference>
<accession>A0A223CZN7</accession>
<sequence>MANVETTTAEAEETKVVPRKLGDTWDGWSGQVEENNGNLETTPWVFLGFTSITLTLLNSGAWLMLFLVQPRLMELPEWVMRTIIMGLVGVLGALDLVFLLVGATVLTGKNFVPFFKGRHVALSNIIPWTVKISSVFGISKDRMSNSILQVGNRLTAVNQENIERDELLILLPRCLDKETRDDIKAVTAKYDVDFHICAGGQMARQLLTEKRPKGVIAVACERDLMAGVQDVGAAVPVIAIANKRPEGPCRNTNINLTEMENAIRMYLGKELIKETEIERVKL</sequence>
<dbReference type="PANTHER" id="PTHR43801">
    <property type="entry name" value="NUCLEOTIDE-BINDING PROTEIN-RELATED"/>
    <property type="match status" value="1"/>
</dbReference>
<dbReference type="RefSeq" id="WP_094235985.1">
    <property type="nucleotide sequence ID" value="NZ_CP022657.1"/>
</dbReference>
<feature type="transmembrane region" description="Helical" evidence="1">
    <location>
        <begin position="44"/>
        <end position="66"/>
    </location>
</feature>
<dbReference type="Pfam" id="PF01976">
    <property type="entry name" value="DUF116"/>
    <property type="match status" value="1"/>
</dbReference>
<name>A0A223CZN7_9BACL</name>
<dbReference type="Proteomes" id="UP000214688">
    <property type="component" value="Chromosome"/>
</dbReference>
<evidence type="ECO:0000313" key="3">
    <source>
        <dbReference type="Proteomes" id="UP000214688"/>
    </source>
</evidence>
<dbReference type="KEGG" id="tab:CIG75_06945"/>
<keyword evidence="3" id="KW-1185">Reference proteome</keyword>
<proteinExistence type="predicted"/>
<dbReference type="EMBL" id="CP022657">
    <property type="protein sequence ID" value="ASS74735.1"/>
    <property type="molecule type" value="Genomic_DNA"/>
</dbReference>
<keyword evidence="1" id="KW-1133">Transmembrane helix</keyword>
<keyword evidence="1" id="KW-0812">Transmembrane</keyword>
<reference evidence="2 3" key="1">
    <citation type="journal article" date="2015" name="Int. J. Syst. Evol. Microbiol.">
        <title>Tumebacillus algifaecis sp. nov., isolated from decomposing algal scum.</title>
        <authorList>
            <person name="Wu Y.F."/>
            <person name="Zhang B."/>
            <person name="Xing P."/>
            <person name="Wu Q.L."/>
            <person name="Liu S.J."/>
        </authorList>
    </citation>
    <scope>NUCLEOTIDE SEQUENCE [LARGE SCALE GENOMIC DNA]</scope>
    <source>
        <strain evidence="2 3">THMBR28</strain>
    </source>
</reference>
<organism evidence="2 3">
    <name type="scientific">Tumebacillus algifaecis</name>
    <dbReference type="NCBI Taxonomy" id="1214604"/>
    <lineage>
        <taxon>Bacteria</taxon>
        <taxon>Bacillati</taxon>
        <taxon>Bacillota</taxon>
        <taxon>Bacilli</taxon>
        <taxon>Bacillales</taxon>
        <taxon>Alicyclobacillaceae</taxon>
        <taxon>Tumebacillus</taxon>
    </lineage>
</organism>